<evidence type="ECO:0000256" key="2">
    <source>
        <dbReference type="ARBA" id="ARBA00008806"/>
    </source>
</evidence>
<keyword evidence="6" id="KW-0472">Membrane</keyword>
<keyword evidence="8" id="KW-1185">Reference proteome</keyword>
<dbReference type="Proteomes" id="UP000652427">
    <property type="component" value="Unassembled WGS sequence"/>
</dbReference>
<evidence type="ECO:0000256" key="6">
    <source>
        <dbReference type="ARBA" id="ARBA00023136"/>
    </source>
</evidence>
<dbReference type="InterPro" id="IPR051539">
    <property type="entry name" value="T4SS-coupling_protein"/>
</dbReference>
<dbReference type="PANTHER" id="PTHR37937">
    <property type="entry name" value="CONJUGATIVE TRANSFER: DNA TRANSPORT"/>
    <property type="match status" value="1"/>
</dbReference>
<dbReference type="RefSeq" id="WP_176278313.1">
    <property type="nucleotide sequence ID" value="NZ_JABWMH010000001.1"/>
</dbReference>
<keyword evidence="5" id="KW-1133">Transmembrane helix</keyword>
<organism evidence="7 8">
    <name type="scientific">Parasphingorhabdus flavimaris</name>
    <dbReference type="NCBI Taxonomy" id="266812"/>
    <lineage>
        <taxon>Bacteria</taxon>
        <taxon>Pseudomonadati</taxon>
        <taxon>Pseudomonadota</taxon>
        <taxon>Alphaproteobacteria</taxon>
        <taxon>Sphingomonadales</taxon>
        <taxon>Sphingomonadaceae</taxon>
        <taxon>Parasphingorhabdus</taxon>
    </lineage>
</organism>
<evidence type="ECO:0000313" key="7">
    <source>
        <dbReference type="EMBL" id="NVD26792.1"/>
    </source>
</evidence>
<dbReference type="PANTHER" id="PTHR37937:SF1">
    <property type="entry name" value="CONJUGATIVE TRANSFER: DNA TRANSPORT"/>
    <property type="match status" value="1"/>
</dbReference>
<dbReference type="EMBL" id="JABWMH010000001">
    <property type="protein sequence ID" value="NVD26792.1"/>
    <property type="molecule type" value="Genomic_DNA"/>
</dbReference>
<evidence type="ECO:0000256" key="4">
    <source>
        <dbReference type="ARBA" id="ARBA00022692"/>
    </source>
</evidence>
<proteinExistence type="inferred from homology"/>
<protein>
    <submittedName>
        <fullName evidence="7">Type IV secretory system conjugative DNA transfer family protein</fullName>
    </submittedName>
</protein>
<dbReference type="SUPFAM" id="SSF52540">
    <property type="entry name" value="P-loop containing nucleoside triphosphate hydrolases"/>
    <property type="match status" value="1"/>
</dbReference>
<evidence type="ECO:0000256" key="5">
    <source>
        <dbReference type="ARBA" id="ARBA00022989"/>
    </source>
</evidence>
<comment type="similarity">
    <text evidence="2">Belongs to the VirD4/TraG family.</text>
</comment>
<keyword evidence="3" id="KW-1003">Cell membrane</keyword>
<name>A0ABX2MZA9_9SPHN</name>
<reference evidence="7 8" key="1">
    <citation type="submission" date="2020-06" db="EMBL/GenBank/DDBJ databases">
        <authorList>
            <person name="Kim S.-J."/>
            <person name="Park S.-J."/>
        </authorList>
    </citation>
    <scope>NUCLEOTIDE SEQUENCE [LARGE SCALE GENOMIC DNA]</scope>
    <source>
        <strain evidence="7 8">SW-151</strain>
    </source>
</reference>
<comment type="subcellular location">
    <subcellularLocation>
        <location evidence="1">Cell membrane</location>
        <topology evidence="1">Multi-pass membrane protein</topology>
    </subcellularLocation>
</comment>
<dbReference type="InterPro" id="IPR003688">
    <property type="entry name" value="TraG/VirD4"/>
</dbReference>
<dbReference type="Pfam" id="PF02534">
    <property type="entry name" value="T4SS-DNA_transf"/>
    <property type="match status" value="1"/>
</dbReference>
<keyword evidence="4" id="KW-0812">Transmembrane</keyword>
<gene>
    <name evidence="7" type="ORF">HUO14_02590</name>
</gene>
<sequence>MTDNSKLFGFPRGIDLGGKNQLLATSSWQGNLQPYQSGMIWLGRDLNGNPVGVQDDRHLFAAASNRSGKGTGLIIPNLCLWPGSTVIIDPKGENAAITAQHRAKMAGHQVIALDPFDEAGLPPELVGRFNPLDMIDIESDDAIDIAGMIADAMIVKANAKDMHWDESARDLITALILHVCDTEEEARHLGRVRQLLTQGDSIFRDAMIIEDEV</sequence>
<dbReference type="InterPro" id="IPR027417">
    <property type="entry name" value="P-loop_NTPase"/>
</dbReference>
<evidence type="ECO:0000256" key="3">
    <source>
        <dbReference type="ARBA" id="ARBA00022475"/>
    </source>
</evidence>
<evidence type="ECO:0000313" key="8">
    <source>
        <dbReference type="Proteomes" id="UP000652427"/>
    </source>
</evidence>
<evidence type="ECO:0000256" key="1">
    <source>
        <dbReference type="ARBA" id="ARBA00004651"/>
    </source>
</evidence>
<comment type="caution">
    <text evidence="7">The sequence shown here is derived from an EMBL/GenBank/DDBJ whole genome shotgun (WGS) entry which is preliminary data.</text>
</comment>
<accession>A0ABX2MZA9</accession>